<keyword evidence="3" id="KW-1185">Reference proteome</keyword>
<keyword evidence="1" id="KW-1133">Transmembrane helix</keyword>
<evidence type="ECO:0000256" key="1">
    <source>
        <dbReference type="SAM" id="Phobius"/>
    </source>
</evidence>
<evidence type="ECO:0000313" key="2">
    <source>
        <dbReference type="EMBL" id="SYV97205.1"/>
    </source>
</evidence>
<feature type="non-terminal residue" evidence="2">
    <location>
        <position position="98"/>
    </location>
</feature>
<accession>A0A3B0PR80</accession>
<protein>
    <submittedName>
        <fullName evidence="2">Uncharacterized protein</fullName>
    </submittedName>
</protein>
<feature type="transmembrane region" description="Helical" evidence="1">
    <location>
        <begin position="12"/>
        <end position="33"/>
    </location>
</feature>
<dbReference type="AlphaFoldDB" id="A0A3B0PR80"/>
<keyword evidence="1" id="KW-0472">Membrane</keyword>
<name>A0A3B0PR80_9BACT</name>
<evidence type="ECO:0000313" key="3">
    <source>
        <dbReference type="Proteomes" id="UP000257559"/>
    </source>
</evidence>
<feature type="transmembrane region" description="Helical" evidence="1">
    <location>
        <begin position="53"/>
        <end position="76"/>
    </location>
</feature>
<dbReference type="KEGG" id="medw:NCTC10132_00564"/>
<dbReference type="Proteomes" id="UP000257559">
    <property type="component" value="Chromosome"/>
</dbReference>
<reference evidence="3" key="1">
    <citation type="submission" date="2018-06" db="EMBL/GenBank/DDBJ databases">
        <authorList>
            <consortium name="Pathogen Informatics"/>
        </authorList>
    </citation>
    <scope>NUCLEOTIDE SEQUENCE [LARGE SCALE GENOMIC DNA]</scope>
    <source>
        <strain evidence="3">NCTC10132</strain>
    </source>
</reference>
<proteinExistence type="predicted"/>
<organism evidence="2 3">
    <name type="scientific">Mycoplasmopsis edwardii</name>
    <dbReference type="NCBI Taxonomy" id="53558"/>
    <lineage>
        <taxon>Bacteria</taxon>
        <taxon>Bacillati</taxon>
        <taxon>Mycoplasmatota</taxon>
        <taxon>Mycoplasmoidales</taxon>
        <taxon>Metamycoplasmataceae</taxon>
        <taxon>Mycoplasmopsis</taxon>
    </lineage>
</organism>
<keyword evidence="1" id="KW-0812">Transmembrane</keyword>
<gene>
    <name evidence="2" type="ORF">NCTC10132_00564</name>
</gene>
<sequence length="98" mass="11463">MMQKLRLFRKQSIASLVVLFIPFLSLLSLLIIQPGFEEFYKKAHEYTNNSMDIVFAVLFAAFTSLFLFIIAVVTLVKMNKFIKEFKEGRELNSIYTAW</sequence>
<dbReference type="EMBL" id="LS991951">
    <property type="protein sequence ID" value="SYV97205.1"/>
    <property type="molecule type" value="Genomic_DNA"/>
</dbReference>